<comment type="caution">
    <text evidence="1">The sequence shown here is derived from an EMBL/GenBank/DDBJ whole genome shotgun (WGS) entry which is preliminary data.</text>
</comment>
<dbReference type="EMBL" id="CAGKOT010000023">
    <property type="protein sequence ID" value="CAB5366890.1"/>
    <property type="molecule type" value="Genomic_DNA"/>
</dbReference>
<sequence>MKLEFGKRDSGNWMIQFGKLAFRWYSLMLRTSRRAVPARASSRARYIEPSRVAARNQFSSARSSRASMQLVRES</sequence>
<reference evidence="1" key="1">
    <citation type="submission" date="2020-05" db="EMBL/GenBank/DDBJ databases">
        <authorList>
            <person name="Rincon C."/>
            <person name="Sanders R I."/>
            <person name="Robbins C."/>
            <person name="Chaturvedi A."/>
        </authorList>
    </citation>
    <scope>NUCLEOTIDE SEQUENCE</scope>
    <source>
        <strain evidence="1">CHB12</strain>
    </source>
</reference>
<organism evidence="1 2">
    <name type="scientific">Rhizophagus irregularis</name>
    <dbReference type="NCBI Taxonomy" id="588596"/>
    <lineage>
        <taxon>Eukaryota</taxon>
        <taxon>Fungi</taxon>
        <taxon>Fungi incertae sedis</taxon>
        <taxon>Mucoromycota</taxon>
        <taxon>Glomeromycotina</taxon>
        <taxon>Glomeromycetes</taxon>
        <taxon>Glomerales</taxon>
        <taxon>Glomeraceae</taxon>
        <taxon>Rhizophagus</taxon>
    </lineage>
</organism>
<name>A0A915ZAG3_9GLOM</name>
<gene>
    <name evidence="1" type="ORF">CHRIB12_LOCUS11008</name>
</gene>
<accession>A0A915ZAG3</accession>
<dbReference type="Proteomes" id="UP000684084">
    <property type="component" value="Unassembled WGS sequence"/>
</dbReference>
<evidence type="ECO:0000313" key="1">
    <source>
        <dbReference type="EMBL" id="CAB5366890.1"/>
    </source>
</evidence>
<evidence type="ECO:0000313" key="2">
    <source>
        <dbReference type="Proteomes" id="UP000684084"/>
    </source>
</evidence>
<protein>
    <submittedName>
        <fullName evidence="1">Uncharacterized protein</fullName>
    </submittedName>
</protein>
<dbReference type="AlphaFoldDB" id="A0A915ZAG3"/>
<proteinExistence type="predicted"/>